<proteinExistence type="predicted"/>
<accession>A0A935IIK8</accession>
<sequence>MTGEGNYDEALERFHATGPEFQGWLSNHGPMVIEAMDRRGAGGRIHRWTDDYLDQLDDRPRSRFPIGPDEWRDPLGDPARTGDWIDYFLKEIREQPWSDVVALWWPRLLPGIAAGATHGVIRVGHALRSIREEDTQPRRDEVAHALAYWAARWQPVPVVSAAGQRRPADLDDLIGAIPAIPDQRFGIRFRLRQLGDTAGFAATAAQLARPTQTADVPGALAQVVDAAVAAYPRLAHGNATMLVHAATAPNAVLLALPSLPERLWPDSFDAAWTATAAVVAAYRPAEPAPAPQPRDGADDSWAHDSWERAVADGGEHIVKLADTALSAVERTGDLVGLAAIDTAIRLEA</sequence>
<gene>
    <name evidence="1" type="ORF">IPI13_06095</name>
</gene>
<organism evidence="1 2">
    <name type="scientific">Candidatus Phosphoribacter hodrii</name>
    <dbReference type="NCBI Taxonomy" id="2953743"/>
    <lineage>
        <taxon>Bacteria</taxon>
        <taxon>Bacillati</taxon>
        <taxon>Actinomycetota</taxon>
        <taxon>Actinomycetes</taxon>
        <taxon>Micrococcales</taxon>
        <taxon>Dermatophilaceae</taxon>
        <taxon>Candidatus Phosphoribacter</taxon>
    </lineage>
</organism>
<protein>
    <submittedName>
        <fullName evidence="1">DUF4243 domain-containing protein</fullName>
    </submittedName>
</protein>
<dbReference type="EMBL" id="JADJIB010000002">
    <property type="protein sequence ID" value="MBK7272744.1"/>
    <property type="molecule type" value="Genomic_DNA"/>
</dbReference>
<evidence type="ECO:0000313" key="2">
    <source>
        <dbReference type="Proteomes" id="UP000726105"/>
    </source>
</evidence>
<dbReference type="AlphaFoldDB" id="A0A935IIK8"/>
<reference evidence="1 2" key="1">
    <citation type="submission" date="2020-10" db="EMBL/GenBank/DDBJ databases">
        <title>Connecting structure to function with the recovery of over 1000 high-quality activated sludge metagenome-assembled genomes encoding full-length rRNA genes using long-read sequencing.</title>
        <authorList>
            <person name="Singleton C.M."/>
            <person name="Petriglieri F."/>
            <person name="Kristensen J.M."/>
            <person name="Kirkegaard R.H."/>
            <person name="Michaelsen T.Y."/>
            <person name="Andersen M.H."/>
            <person name="Karst S.M."/>
            <person name="Dueholm M.S."/>
            <person name="Nielsen P.H."/>
            <person name="Albertsen M."/>
        </authorList>
    </citation>
    <scope>NUCLEOTIDE SEQUENCE [LARGE SCALE GENOMIC DNA]</scope>
    <source>
        <strain evidence="1">Ega_18-Q3-R5-49_MAXAC.001</strain>
    </source>
</reference>
<name>A0A935IIK8_9MICO</name>
<comment type="caution">
    <text evidence="1">The sequence shown here is derived from an EMBL/GenBank/DDBJ whole genome shotgun (WGS) entry which is preliminary data.</text>
</comment>
<dbReference type="Proteomes" id="UP000726105">
    <property type="component" value="Unassembled WGS sequence"/>
</dbReference>
<evidence type="ECO:0000313" key="1">
    <source>
        <dbReference type="EMBL" id="MBK7272744.1"/>
    </source>
</evidence>